<dbReference type="PANTHER" id="PTHR46254:SF3">
    <property type="entry name" value="SECRETED PROTEIN"/>
    <property type="match status" value="1"/>
</dbReference>
<evidence type="ECO:0000313" key="1">
    <source>
        <dbReference type="Ensembl" id="ENSMMUP00000074439.1"/>
    </source>
</evidence>
<dbReference type="VEuPathDB" id="HostDB:ENSMMUG00000061613"/>
<organism evidence="1 2">
    <name type="scientific">Macaca mulatta</name>
    <name type="common">Rhesus macaque</name>
    <dbReference type="NCBI Taxonomy" id="9544"/>
    <lineage>
        <taxon>Eukaryota</taxon>
        <taxon>Metazoa</taxon>
        <taxon>Chordata</taxon>
        <taxon>Craniata</taxon>
        <taxon>Vertebrata</taxon>
        <taxon>Euteleostomi</taxon>
        <taxon>Mammalia</taxon>
        <taxon>Eutheria</taxon>
        <taxon>Euarchontoglires</taxon>
        <taxon>Primates</taxon>
        <taxon>Haplorrhini</taxon>
        <taxon>Catarrhini</taxon>
        <taxon>Cercopithecidae</taxon>
        <taxon>Cercopithecinae</taxon>
        <taxon>Macaca</taxon>
    </lineage>
</organism>
<reference evidence="1" key="4">
    <citation type="submission" date="2025-09" db="UniProtKB">
        <authorList>
            <consortium name="Ensembl"/>
        </authorList>
    </citation>
    <scope>IDENTIFICATION</scope>
    <source>
        <strain evidence="1">17573</strain>
    </source>
</reference>
<dbReference type="PANTHER" id="PTHR46254">
    <property type="entry name" value="PROTEIN GVQW1-RELATED"/>
    <property type="match status" value="1"/>
</dbReference>
<dbReference type="Proteomes" id="UP000006718">
    <property type="component" value="Chromosome 9"/>
</dbReference>
<evidence type="ECO:0000313" key="2">
    <source>
        <dbReference type="Proteomes" id="UP000006718"/>
    </source>
</evidence>
<reference evidence="1" key="3">
    <citation type="submission" date="2025-08" db="UniProtKB">
        <authorList>
            <consortium name="Ensembl"/>
        </authorList>
    </citation>
    <scope>IDENTIFICATION</scope>
    <source>
        <strain evidence="1">17573</strain>
    </source>
</reference>
<dbReference type="InParanoid" id="A0A5F8A992"/>
<protein>
    <submittedName>
        <fullName evidence="1">Uncharacterized protein</fullName>
    </submittedName>
</protein>
<reference evidence="1" key="2">
    <citation type="submission" date="2019-01" db="EMBL/GenBank/DDBJ databases">
        <authorList>
            <person name="Graves T."/>
            <person name="Eichler E.E."/>
            <person name="Wilson R.K."/>
        </authorList>
    </citation>
    <scope>NUCLEOTIDE SEQUENCE [LARGE SCALE GENOMIC DNA]</scope>
    <source>
        <strain evidence="1">17573</strain>
    </source>
</reference>
<dbReference type="GeneTree" id="ENSGT00940000164709"/>
<accession>A0A5F8A992</accession>
<sequence>MKWRDLSSLQPPPPTFRQFSCLSLPSSCEYRHAPSHPANFFFVGMGCRYVGQAGLKLLTSSDPFALASQSAGITGVSHHARPSDTYLFAPAHVLLWYREKQEGATPALSQHMQSHLAFQSGPELGEEKVISSRSVEPITMADTNKADDLGQWAPGRPFRPCSLRCPSPGWSQSSQSFPCSLWSCLSLGSRADKESGFPGEISK</sequence>
<dbReference type="PRINTS" id="PR02045">
    <property type="entry name" value="F138DOMAIN"/>
</dbReference>
<dbReference type="AlphaFoldDB" id="A0A5F8A992"/>
<proteinExistence type="predicted"/>
<reference evidence="2" key="1">
    <citation type="journal article" date="2007" name="Science">
        <title>Evolutionary and biomedical insights from the rhesus macaque genome.</title>
        <authorList>
            <person name="Gibbs R.A."/>
            <person name="Rogers J."/>
            <person name="Katze M.G."/>
            <person name="Bumgarner R."/>
            <person name="Weinstock G.M."/>
            <person name="Mardis E.R."/>
            <person name="Remington K.A."/>
            <person name="Strausberg R.L."/>
            <person name="Venter J.C."/>
            <person name="Wilson R.K."/>
            <person name="Batzer M.A."/>
            <person name="Bustamante C.D."/>
            <person name="Eichler E.E."/>
            <person name="Hahn M.W."/>
            <person name="Hardison R.C."/>
            <person name="Makova K.D."/>
            <person name="Miller W."/>
            <person name="Milosavljevic A."/>
            <person name="Palermo R.E."/>
            <person name="Siepel A."/>
            <person name="Sikela J.M."/>
            <person name="Attaway T."/>
            <person name="Bell S."/>
            <person name="Bernard K.E."/>
            <person name="Buhay C.J."/>
            <person name="Chandrabose M.N."/>
            <person name="Dao M."/>
            <person name="Davis C."/>
            <person name="Delehaunty K.D."/>
            <person name="Ding Y."/>
            <person name="Dinh H.H."/>
            <person name="Dugan-Rocha S."/>
            <person name="Fulton L.A."/>
            <person name="Gabisi R.A."/>
            <person name="Garner T.T."/>
            <person name="Godfrey J."/>
            <person name="Hawes A.C."/>
            <person name="Hernandez J."/>
            <person name="Hines S."/>
            <person name="Holder M."/>
            <person name="Hume J."/>
            <person name="Jhangiani S.N."/>
            <person name="Joshi V."/>
            <person name="Khan Z.M."/>
            <person name="Kirkness E.F."/>
            <person name="Cree A."/>
            <person name="Fowler R.G."/>
            <person name="Lee S."/>
            <person name="Lewis L.R."/>
            <person name="Li Z."/>
            <person name="Liu Y.-S."/>
            <person name="Moore S.M."/>
            <person name="Muzny D."/>
            <person name="Nazareth L.V."/>
            <person name="Ngo D.N."/>
            <person name="Okwuonu G.O."/>
            <person name="Pai G."/>
            <person name="Parker D."/>
            <person name="Paul H.A."/>
            <person name="Pfannkoch C."/>
            <person name="Pohl C.S."/>
            <person name="Rogers Y.-H.C."/>
            <person name="Ruiz S.J."/>
            <person name="Sabo A."/>
            <person name="Santibanez J."/>
            <person name="Schneider B.W."/>
            <person name="Smith S.M."/>
            <person name="Sodergren E."/>
            <person name="Svatek A.F."/>
            <person name="Utterback T.R."/>
            <person name="Vattathil S."/>
            <person name="Warren W."/>
            <person name="White C.S."/>
            <person name="Chinwalla A.T."/>
            <person name="Feng Y."/>
            <person name="Halpern A.L."/>
            <person name="Hillier L.W."/>
            <person name="Huang X."/>
            <person name="Minx P."/>
            <person name="Nelson J.O."/>
            <person name="Pepin K.H."/>
            <person name="Qin X."/>
            <person name="Sutton G.G."/>
            <person name="Venter E."/>
            <person name="Walenz B.P."/>
            <person name="Wallis J.W."/>
            <person name="Worley K.C."/>
            <person name="Yang S.-P."/>
            <person name="Jones S.M."/>
            <person name="Marra M.A."/>
            <person name="Rocchi M."/>
            <person name="Schein J.E."/>
            <person name="Baertsch R."/>
            <person name="Clarke L."/>
            <person name="Csuros M."/>
            <person name="Glasscock J."/>
            <person name="Harris R.A."/>
            <person name="Havlak P."/>
            <person name="Jackson A.R."/>
            <person name="Jiang H."/>
            <person name="Liu Y."/>
            <person name="Messina D.N."/>
            <person name="Shen Y."/>
            <person name="Song H.X.-Z."/>
            <person name="Wylie T."/>
            <person name="Zhang L."/>
            <person name="Birney E."/>
            <person name="Han K."/>
            <person name="Konkel M.K."/>
            <person name="Lee J."/>
            <person name="Smit A.F.A."/>
            <person name="Ullmer B."/>
            <person name="Wang H."/>
            <person name="Xing J."/>
            <person name="Burhans R."/>
            <person name="Cheng Z."/>
            <person name="Karro J.E."/>
            <person name="Ma J."/>
            <person name="Raney B."/>
            <person name="She X."/>
            <person name="Cox M.J."/>
            <person name="Demuth J.P."/>
            <person name="Dumas L.J."/>
            <person name="Han S.-G."/>
            <person name="Hopkins J."/>
            <person name="Karimpour-Fard A."/>
            <person name="Kim Y.H."/>
            <person name="Pollack J.R."/>
            <person name="Vinar T."/>
            <person name="Addo-Quaye C."/>
            <person name="Degenhardt J."/>
            <person name="Denby A."/>
            <person name="Hubisz M.J."/>
            <person name="Indap A."/>
            <person name="Kosiol C."/>
            <person name="Lahn B.T."/>
            <person name="Lawson H.A."/>
            <person name="Marklein A."/>
            <person name="Nielsen R."/>
            <person name="Vallender E.J."/>
            <person name="Clark A.G."/>
            <person name="Ferguson B."/>
            <person name="Hernandez R.D."/>
            <person name="Hirani K."/>
            <person name="Kehrer-Sawatzki H."/>
            <person name="Kolb J."/>
            <person name="Patil S."/>
            <person name="Pu L.-L."/>
            <person name="Ren Y."/>
            <person name="Smith D.G."/>
            <person name="Wheeler D.A."/>
            <person name="Schenck I."/>
            <person name="Ball E.V."/>
            <person name="Chen R."/>
            <person name="Cooper D.N."/>
            <person name="Giardine B."/>
            <person name="Hsu F."/>
            <person name="Kent W.J."/>
            <person name="Lesk A."/>
            <person name="Nelson D.L."/>
            <person name="O'brien W.E."/>
            <person name="Pruefer K."/>
            <person name="Stenson P.D."/>
            <person name="Wallace J.C."/>
            <person name="Ke H."/>
            <person name="Liu X.-M."/>
            <person name="Wang P."/>
            <person name="Xiang A.P."/>
            <person name="Yang F."/>
            <person name="Barber G.P."/>
            <person name="Haussler D."/>
            <person name="Karolchik D."/>
            <person name="Kern A.D."/>
            <person name="Kuhn R.M."/>
            <person name="Smith K.E."/>
            <person name="Zwieg A.S."/>
        </authorList>
    </citation>
    <scope>NUCLEOTIDE SEQUENCE [LARGE SCALE GENOMIC DNA]</scope>
    <source>
        <strain evidence="2">17573</strain>
    </source>
</reference>
<name>A0A5F8A992_MACMU</name>
<keyword evidence="2" id="KW-1185">Reference proteome</keyword>
<dbReference type="Ensembl" id="ENSMMUT00000084533.1">
    <property type="protein sequence ID" value="ENSMMUP00000074439.1"/>
    <property type="gene ID" value="ENSMMUG00000061613.1"/>
</dbReference>